<keyword evidence="1 2" id="KW-1015">Disulfide bond</keyword>
<sequence>CFNGGTCHNSFAGFTCECQDGWQGSVCDYRAAISQRSTCTGSKTSKLGTPEQEACCQATEYSDCKCFVSPHVEPEDIVMDPAMRDLLCALIAFPIGLGLSLLTWNIMLSCSRSGPEEKVQNYRQKHPPTRRCNTRTQTWLDEQAGPMVSPDEASKSTCHSPIPPQRFLYPSSPMGAFGDPAGGRAEDLHSPASGGSSTPMNTYRAALSDGGFDSAAP</sequence>
<dbReference type="Pfam" id="PF00008">
    <property type="entry name" value="EGF"/>
    <property type="match status" value="1"/>
</dbReference>
<evidence type="ECO:0000256" key="3">
    <source>
        <dbReference type="SAM" id="MobiDB-lite"/>
    </source>
</evidence>
<accession>A0A3S1BB02</accession>
<evidence type="ECO:0000313" key="7">
    <source>
        <dbReference type="Proteomes" id="UP000271974"/>
    </source>
</evidence>
<dbReference type="OrthoDB" id="283575at2759"/>
<feature type="disulfide bond" evidence="2">
    <location>
        <begin position="18"/>
        <end position="27"/>
    </location>
</feature>
<dbReference type="SUPFAM" id="SSF57196">
    <property type="entry name" value="EGF/Laminin"/>
    <property type="match status" value="1"/>
</dbReference>
<keyword evidence="4" id="KW-1133">Transmembrane helix</keyword>
<dbReference type="InterPro" id="IPR000152">
    <property type="entry name" value="EGF-type_Asp/Asn_hydroxyl_site"/>
</dbReference>
<dbReference type="PROSITE" id="PS50026">
    <property type="entry name" value="EGF_3"/>
    <property type="match status" value="1"/>
</dbReference>
<organism evidence="6 7">
    <name type="scientific">Elysia chlorotica</name>
    <name type="common">Eastern emerald elysia</name>
    <name type="synonym">Sea slug</name>
    <dbReference type="NCBI Taxonomy" id="188477"/>
    <lineage>
        <taxon>Eukaryota</taxon>
        <taxon>Metazoa</taxon>
        <taxon>Spiralia</taxon>
        <taxon>Lophotrochozoa</taxon>
        <taxon>Mollusca</taxon>
        <taxon>Gastropoda</taxon>
        <taxon>Heterobranchia</taxon>
        <taxon>Euthyneura</taxon>
        <taxon>Panpulmonata</taxon>
        <taxon>Sacoglossa</taxon>
        <taxon>Placobranchoidea</taxon>
        <taxon>Plakobranchidae</taxon>
        <taxon>Elysia</taxon>
    </lineage>
</organism>
<feature type="region of interest" description="Disordered" evidence="3">
    <location>
        <begin position="119"/>
        <end position="217"/>
    </location>
</feature>
<reference evidence="6 7" key="1">
    <citation type="submission" date="2019-01" db="EMBL/GenBank/DDBJ databases">
        <title>A draft genome assembly of the solar-powered sea slug Elysia chlorotica.</title>
        <authorList>
            <person name="Cai H."/>
            <person name="Li Q."/>
            <person name="Fang X."/>
            <person name="Li J."/>
            <person name="Curtis N.E."/>
            <person name="Altenburger A."/>
            <person name="Shibata T."/>
            <person name="Feng M."/>
            <person name="Maeda T."/>
            <person name="Schwartz J.A."/>
            <person name="Shigenobu S."/>
            <person name="Lundholm N."/>
            <person name="Nishiyama T."/>
            <person name="Yang H."/>
            <person name="Hasebe M."/>
            <person name="Li S."/>
            <person name="Pierce S.K."/>
            <person name="Wang J."/>
        </authorList>
    </citation>
    <scope>NUCLEOTIDE SEQUENCE [LARGE SCALE GENOMIC DNA]</scope>
    <source>
        <strain evidence="6">EC2010</strain>
        <tissue evidence="6">Whole organism of an adult</tissue>
    </source>
</reference>
<dbReference type="Proteomes" id="UP000271974">
    <property type="component" value="Unassembled WGS sequence"/>
</dbReference>
<keyword evidence="4" id="KW-0812">Transmembrane</keyword>
<keyword evidence="2" id="KW-0245">EGF-like domain</keyword>
<evidence type="ECO:0000313" key="6">
    <source>
        <dbReference type="EMBL" id="RUS79878.1"/>
    </source>
</evidence>
<feature type="transmembrane region" description="Helical" evidence="4">
    <location>
        <begin position="86"/>
        <end position="107"/>
    </location>
</feature>
<dbReference type="PROSITE" id="PS00022">
    <property type="entry name" value="EGF_1"/>
    <property type="match status" value="1"/>
</dbReference>
<gene>
    <name evidence="6" type="ORF">EGW08_012356</name>
</gene>
<keyword evidence="7" id="KW-1185">Reference proteome</keyword>
<evidence type="ECO:0000256" key="2">
    <source>
        <dbReference type="PROSITE-ProRule" id="PRU00076"/>
    </source>
</evidence>
<evidence type="ECO:0000256" key="1">
    <source>
        <dbReference type="ARBA" id="ARBA00023157"/>
    </source>
</evidence>
<feature type="non-terminal residue" evidence="6">
    <location>
        <position position="217"/>
    </location>
</feature>
<comment type="caution">
    <text evidence="6">The sequence shown here is derived from an EMBL/GenBank/DDBJ whole genome shotgun (WGS) entry which is preliminary data.</text>
</comment>
<dbReference type="PROSITE" id="PS00010">
    <property type="entry name" value="ASX_HYDROXYL"/>
    <property type="match status" value="1"/>
</dbReference>
<proteinExistence type="predicted"/>
<dbReference type="InterPro" id="IPR000742">
    <property type="entry name" value="EGF"/>
</dbReference>
<keyword evidence="4" id="KW-0472">Membrane</keyword>
<protein>
    <recommendedName>
        <fullName evidence="5">EGF-like domain-containing protein</fullName>
    </recommendedName>
</protein>
<comment type="caution">
    <text evidence="2">Lacks conserved residue(s) required for the propagation of feature annotation.</text>
</comment>
<dbReference type="EMBL" id="RQTK01000423">
    <property type="protein sequence ID" value="RUS79878.1"/>
    <property type="molecule type" value="Genomic_DNA"/>
</dbReference>
<dbReference type="PROSITE" id="PS01186">
    <property type="entry name" value="EGF_2"/>
    <property type="match status" value="1"/>
</dbReference>
<dbReference type="Gene3D" id="2.10.25.10">
    <property type="entry name" value="Laminin"/>
    <property type="match status" value="1"/>
</dbReference>
<feature type="compositionally biased region" description="Basic residues" evidence="3">
    <location>
        <begin position="123"/>
        <end position="133"/>
    </location>
</feature>
<dbReference type="AlphaFoldDB" id="A0A3S1BB02"/>
<evidence type="ECO:0000259" key="5">
    <source>
        <dbReference type="PROSITE" id="PS50026"/>
    </source>
</evidence>
<feature type="non-terminal residue" evidence="6">
    <location>
        <position position="1"/>
    </location>
</feature>
<feature type="domain" description="EGF-like" evidence="5">
    <location>
        <begin position="1"/>
        <end position="28"/>
    </location>
</feature>
<name>A0A3S1BB02_ELYCH</name>
<evidence type="ECO:0000256" key="4">
    <source>
        <dbReference type="SAM" id="Phobius"/>
    </source>
</evidence>
<dbReference type="CDD" id="cd00054">
    <property type="entry name" value="EGF_CA"/>
    <property type="match status" value="1"/>
</dbReference>